<dbReference type="GO" id="GO:0022857">
    <property type="term" value="F:transmembrane transporter activity"/>
    <property type="evidence" value="ECO:0007669"/>
    <property type="project" value="InterPro"/>
</dbReference>
<feature type="transmembrane region" description="Helical" evidence="2">
    <location>
        <begin position="236"/>
        <end position="260"/>
    </location>
</feature>
<feature type="transmembrane region" description="Helical" evidence="2">
    <location>
        <begin position="79"/>
        <end position="99"/>
    </location>
</feature>
<feature type="transmembrane region" description="Helical" evidence="2">
    <location>
        <begin position="296"/>
        <end position="316"/>
    </location>
</feature>
<evidence type="ECO:0000313" key="3">
    <source>
        <dbReference type="EMBL" id="MBB5432414.1"/>
    </source>
</evidence>
<reference evidence="3 4" key="1">
    <citation type="submission" date="2020-08" db="EMBL/GenBank/DDBJ databases">
        <title>Sequencing the genomes of 1000 actinobacteria strains.</title>
        <authorList>
            <person name="Klenk H.-P."/>
        </authorList>
    </citation>
    <scope>NUCLEOTIDE SEQUENCE [LARGE SCALE GENOMIC DNA]</scope>
    <source>
        <strain evidence="3 4">DSM 44551</strain>
    </source>
</reference>
<feature type="transmembrane region" description="Helical" evidence="2">
    <location>
        <begin position="46"/>
        <end position="67"/>
    </location>
</feature>
<feature type="transmembrane region" description="Helical" evidence="2">
    <location>
        <begin position="138"/>
        <end position="157"/>
    </location>
</feature>
<comment type="caution">
    <text evidence="3">The sequence shown here is derived from an EMBL/GenBank/DDBJ whole genome shotgun (WGS) entry which is preliminary data.</text>
</comment>
<feature type="transmembrane region" description="Helical" evidence="2">
    <location>
        <begin position="352"/>
        <end position="373"/>
    </location>
</feature>
<feature type="transmembrane region" description="Helical" evidence="2">
    <location>
        <begin position="14"/>
        <end position="40"/>
    </location>
</feature>
<keyword evidence="4" id="KW-1185">Reference proteome</keyword>
<dbReference type="SUPFAM" id="SSF103473">
    <property type="entry name" value="MFS general substrate transporter"/>
    <property type="match status" value="1"/>
</dbReference>
<gene>
    <name evidence="3" type="ORF">HDA36_002498</name>
</gene>
<protein>
    <submittedName>
        <fullName evidence="3">Putative MFS family arabinose efflux permease</fullName>
    </submittedName>
</protein>
<dbReference type="InterPro" id="IPR036259">
    <property type="entry name" value="MFS_trans_sf"/>
</dbReference>
<accession>A0A7W8VE01</accession>
<evidence type="ECO:0000256" key="1">
    <source>
        <dbReference type="SAM" id="MobiDB-lite"/>
    </source>
</evidence>
<evidence type="ECO:0000313" key="4">
    <source>
        <dbReference type="Proteomes" id="UP000572635"/>
    </source>
</evidence>
<keyword evidence="2" id="KW-0472">Membrane</keyword>
<dbReference type="Pfam" id="PF07690">
    <property type="entry name" value="MFS_1"/>
    <property type="match status" value="1"/>
</dbReference>
<keyword evidence="2" id="KW-0812">Transmembrane</keyword>
<name>A0A7W8VE01_9ACTN</name>
<feature type="transmembrane region" description="Helical" evidence="2">
    <location>
        <begin position="267"/>
        <end position="290"/>
    </location>
</feature>
<feature type="compositionally biased region" description="Low complexity" evidence="1">
    <location>
        <begin position="382"/>
        <end position="396"/>
    </location>
</feature>
<dbReference type="RefSeq" id="WP_184391983.1">
    <property type="nucleotide sequence ID" value="NZ_BAAAJD010000042.1"/>
</dbReference>
<keyword evidence="2" id="KW-1133">Transmembrane helix</keyword>
<dbReference type="InterPro" id="IPR011701">
    <property type="entry name" value="MFS"/>
</dbReference>
<organism evidence="3 4">
    <name type="scientific">Nocardiopsis composta</name>
    <dbReference type="NCBI Taxonomy" id="157465"/>
    <lineage>
        <taxon>Bacteria</taxon>
        <taxon>Bacillati</taxon>
        <taxon>Actinomycetota</taxon>
        <taxon>Actinomycetes</taxon>
        <taxon>Streptosporangiales</taxon>
        <taxon>Nocardiopsidaceae</taxon>
        <taxon>Nocardiopsis</taxon>
    </lineage>
</organism>
<dbReference type="Proteomes" id="UP000572635">
    <property type="component" value="Unassembled WGS sequence"/>
</dbReference>
<feature type="transmembrane region" description="Helical" evidence="2">
    <location>
        <begin position="323"/>
        <end position="346"/>
    </location>
</feature>
<evidence type="ECO:0000256" key="2">
    <source>
        <dbReference type="SAM" id="Phobius"/>
    </source>
</evidence>
<feature type="transmembrane region" description="Helical" evidence="2">
    <location>
        <begin position="163"/>
        <end position="185"/>
    </location>
</feature>
<dbReference type="Gene3D" id="1.20.1250.20">
    <property type="entry name" value="MFS general substrate transporter like domains"/>
    <property type="match status" value="1"/>
</dbReference>
<dbReference type="EMBL" id="JACHDB010000001">
    <property type="protein sequence ID" value="MBB5432414.1"/>
    <property type="molecule type" value="Genomic_DNA"/>
</dbReference>
<feature type="region of interest" description="Disordered" evidence="1">
    <location>
        <begin position="382"/>
        <end position="403"/>
    </location>
</feature>
<sequence length="403" mass="39854">MTSSNALASLTPRVVAGFLGTWVLALMAANLVPVLITSLVSELGLTIGQAGTVATAMSLGSVLAMLGTARFIDRWDRPATARCGLLLIFAGFGAGAAVLHPTVVIAGIVVGGVGSGIVVAAGNAAAASTADPDRTSTVVLVANRFAAAALLAIAPLFQGDLRMLLAMIAAVGLVGVVTAGGLPNLPQGLAGAASATRRNAAAGVVLAATMGAWSMTEEMVYSMTGALAEAAHLSPGAGGLLLSASVVGGFFGAMASPLLLRLFGRAWSLAAVVAVSTLAKVLMITVASAAVHGAALIAWGFLYGTVLTLVTGLAARMDVSGRIAVLVSTVYLFGLALGPFAGGNLIEVVSPAGYAAAVTLPSLAFGTALFVIARRNRALDRPAAAGAPSGSPGAERPAPPQPR</sequence>
<proteinExistence type="predicted"/>
<dbReference type="AlphaFoldDB" id="A0A7W8VE01"/>
<feature type="transmembrane region" description="Helical" evidence="2">
    <location>
        <begin position="197"/>
        <end position="216"/>
    </location>
</feature>
<feature type="transmembrane region" description="Helical" evidence="2">
    <location>
        <begin position="105"/>
        <end position="126"/>
    </location>
</feature>